<feature type="signal peptide" evidence="2">
    <location>
        <begin position="1"/>
        <end position="21"/>
    </location>
</feature>
<dbReference type="GO" id="GO:0003993">
    <property type="term" value="F:acid phosphatase activity"/>
    <property type="evidence" value="ECO:0007669"/>
    <property type="project" value="InterPro"/>
</dbReference>
<reference evidence="4 5" key="1">
    <citation type="submission" date="2020-08" db="EMBL/GenBank/DDBJ databases">
        <title>Genomic Encyclopedia of Type Strains, Phase IV (KMG-IV): sequencing the most valuable type-strain genomes for metagenomic binning, comparative biology and taxonomic classification.</title>
        <authorList>
            <person name="Goeker M."/>
        </authorList>
    </citation>
    <scope>NUCLEOTIDE SEQUENCE [LARGE SCALE GENOMIC DNA]</scope>
    <source>
        <strain evidence="4 5">DSM 102044</strain>
    </source>
</reference>
<dbReference type="Gene3D" id="2.60.40.380">
    <property type="entry name" value="Purple acid phosphatase-like, N-terminal"/>
    <property type="match status" value="1"/>
</dbReference>
<accession>A0A841MNC0</accession>
<feature type="domain" description="Calcineurin-like phosphoesterase" evidence="3">
    <location>
        <begin position="338"/>
        <end position="511"/>
    </location>
</feature>
<dbReference type="InterPro" id="IPR039331">
    <property type="entry name" value="PAPs-like"/>
</dbReference>
<dbReference type="RefSeq" id="WP_184498606.1">
    <property type="nucleotide sequence ID" value="NZ_JACIJO010000006.1"/>
</dbReference>
<organism evidence="4 5">
    <name type="scientific">Algoriphagus iocasae</name>
    <dbReference type="NCBI Taxonomy" id="1836499"/>
    <lineage>
        <taxon>Bacteria</taxon>
        <taxon>Pseudomonadati</taxon>
        <taxon>Bacteroidota</taxon>
        <taxon>Cytophagia</taxon>
        <taxon>Cytophagales</taxon>
        <taxon>Cyclobacteriaceae</taxon>
        <taxon>Algoriphagus</taxon>
    </lineage>
</organism>
<dbReference type="InterPro" id="IPR004843">
    <property type="entry name" value="Calcineurin-like_PHP"/>
</dbReference>
<dbReference type="EMBL" id="JACIJO010000006">
    <property type="protein sequence ID" value="MBB6328970.1"/>
    <property type="molecule type" value="Genomic_DNA"/>
</dbReference>
<keyword evidence="1 2" id="KW-0732">Signal</keyword>
<dbReference type="AlphaFoldDB" id="A0A841MNC0"/>
<dbReference type="InterPro" id="IPR008963">
    <property type="entry name" value="Purple_acid_Pase-like_N"/>
</dbReference>
<evidence type="ECO:0000313" key="4">
    <source>
        <dbReference type="EMBL" id="MBB6328970.1"/>
    </source>
</evidence>
<proteinExistence type="predicted"/>
<dbReference type="Pfam" id="PF00149">
    <property type="entry name" value="Metallophos"/>
    <property type="match status" value="1"/>
</dbReference>
<evidence type="ECO:0000259" key="3">
    <source>
        <dbReference type="Pfam" id="PF00149"/>
    </source>
</evidence>
<evidence type="ECO:0000256" key="2">
    <source>
        <dbReference type="SAM" id="SignalP"/>
    </source>
</evidence>
<dbReference type="SUPFAM" id="SSF56300">
    <property type="entry name" value="Metallo-dependent phosphatases"/>
    <property type="match status" value="1"/>
</dbReference>
<dbReference type="SUPFAM" id="SSF49363">
    <property type="entry name" value="Purple acid phosphatase, N-terminal domain"/>
    <property type="match status" value="1"/>
</dbReference>
<dbReference type="InterPro" id="IPR029052">
    <property type="entry name" value="Metallo-depent_PP-like"/>
</dbReference>
<feature type="chain" id="PRO_5033060596" description="Calcineurin-like phosphoesterase domain-containing protein" evidence="2">
    <location>
        <begin position="22"/>
        <end position="589"/>
    </location>
</feature>
<protein>
    <recommendedName>
        <fullName evidence="3">Calcineurin-like phosphoesterase domain-containing protein</fullName>
    </recommendedName>
</protein>
<dbReference type="Gene3D" id="3.60.21.10">
    <property type="match status" value="1"/>
</dbReference>
<dbReference type="Proteomes" id="UP000588604">
    <property type="component" value="Unassembled WGS sequence"/>
</dbReference>
<sequence>MKPYIHFAIYLLFFLPQLAKAQTGDQPILDRWFWPNAGLPRNAASPLFQDSLSLNQYEIHQSRYFPNHQINQEVSKQYLFDLKDTVDLASFSLEFWLLDHVNQPIGFEVFIGETSVFGLWDGLYQFSKGEIKQKPWSEYWAHLVLTYQNGVLETWENAVLISTQKIALSERTIVIQSYLKQEPYMALDDWIKHLSIHQKALSSSVIQGNFEAHQAIKETGRRFPVSFHFMAEPYLYSPSPRSIQITFETDRTAKTEIKYGTSLPLQNTVSLPADNNTIVTATISDLNPSQAYFYQVISEDSFGNTLDSGVLTFRTPPESDNPVLFGVVSDTEGRPWINEQIGIKLWDERPDFLIHMGDVTDGGKKNDHWQWTQEYFPGTSALTSRIPMMPVPGNGEGDLFWYNQYHRQASPGGYYNFSYGPGEFFMLNSNDMEGLQPGGVQYEWLKTELTSSKKPWKFVSMHHAPYSADEDDYGNTWKGESTHGDRNLQPLLRLMEAHGVQVMFYGHLHTYMRTLPMKEDKINLSEGIHFVQTGGMGGNLEDFAPNRIPFAAKTFRGFHYLTVSLTSEDFELRMYNSEGAMLDQLKLFK</sequence>
<gene>
    <name evidence="4" type="ORF">FHS59_004634</name>
</gene>
<keyword evidence="5" id="KW-1185">Reference proteome</keyword>
<dbReference type="GO" id="GO:0046872">
    <property type="term" value="F:metal ion binding"/>
    <property type="evidence" value="ECO:0007669"/>
    <property type="project" value="InterPro"/>
</dbReference>
<comment type="caution">
    <text evidence="4">The sequence shown here is derived from an EMBL/GenBank/DDBJ whole genome shotgun (WGS) entry which is preliminary data.</text>
</comment>
<evidence type="ECO:0000256" key="1">
    <source>
        <dbReference type="ARBA" id="ARBA00022729"/>
    </source>
</evidence>
<evidence type="ECO:0000313" key="5">
    <source>
        <dbReference type="Proteomes" id="UP000588604"/>
    </source>
</evidence>
<dbReference type="PANTHER" id="PTHR22953:SF153">
    <property type="entry name" value="PURPLE ACID PHOSPHATASE"/>
    <property type="match status" value="1"/>
</dbReference>
<dbReference type="PANTHER" id="PTHR22953">
    <property type="entry name" value="ACID PHOSPHATASE RELATED"/>
    <property type="match status" value="1"/>
</dbReference>
<name>A0A841MNC0_9BACT</name>